<protein>
    <recommendedName>
        <fullName evidence="8">Large ribosomal subunit protein mL38</fullName>
    </recommendedName>
    <alternativeName>
        <fullName evidence="9">39S ribosomal protein L38, mitochondrial</fullName>
    </alternativeName>
</protein>
<dbReference type="InterPro" id="IPR035810">
    <property type="entry name" value="PEBP_euk"/>
</dbReference>
<evidence type="ECO:0000256" key="4">
    <source>
        <dbReference type="ARBA" id="ARBA00023054"/>
    </source>
</evidence>
<dbReference type="InterPro" id="IPR036610">
    <property type="entry name" value="PEBP-like_sf"/>
</dbReference>
<dbReference type="Proteomes" id="UP001558652">
    <property type="component" value="Unassembled WGS sequence"/>
</dbReference>
<evidence type="ECO:0000256" key="6">
    <source>
        <dbReference type="ARBA" id="ARBA00023274"/>
    </source>
</evidence>
<dbReference type="AlphaFoldDB" id="A0ABD0Y1E5"/>
<proteinExistence type="inferred from homology"/>
<evidence type="ECO:0000256" key="1">
    <source>
        <dbReference type="ARBA" id="ARBA00004173"/>
    </source>
</evidence>
<keyword evidence="4" id="KW-0175">Coiled coil</keyword>
<keyword evidence="2" id="KW-0809">Transit peptide</keyword>
<dbReference type="GO" id="GO:0005840">
    <property type="term" value="C:ribosome"/>
    <property type="evidence" value="ECO:0007669"/>
    <property type="project" value="UniProtKB-KW"/>
</dbReference>
<keyword evidence="11" id="KW-1185">Reference proteome</keyword>
<organism evidence="10 11">
    <name type="scientific">Ranatra chinensis</name>
    <dbReference type="NCBI Taxonomy" id="642074"/>
    <lineage>
        <taxon>Eukaryota</taxon>
        <taxon>Metazoa</taxon>
        <taxon>Ecdysozoa</taxon>
        <taxon>Arthropoda</taxon>
        <taxon>Hexapoda</taxon>
        <taxon>Insecta</taxon>
        <taxon>Pterygota</taxon>
        <taxon>Neoptera</taxon>
        <taxon>Paraneoptera</taxon>
        <taxon>Hemiptera</taxon>
        <taxon>Heteroptera</taxon>
        <taxon>Panheteroptera</taxon>
        <taxon>Nepomorpha</taxon>
        <taxon>Nepidae</taxon>
        <taxon>Ranatrinae</taxon>
        <taxon>Ranatra</taxon>
    </lineage>
</organism>
<evidence type="ECO:0000256" key="3">
    <source>
        <dbReference type="ARBA" id="ARBA00022980"/>
    </source>
</evidence>
<evidence type="ECO:0000256" key="2">
    <source>
        <dbReference type="ARBA" id="ARBA00022946"/>
    </source>
</evidence>
<keyword evidence="3" id="KW-0689">Ribosomal protein</keyword>
<accession>A0ABD0Y1E5</accession>
<dbReference type="GO" id="GO:1990904">
    <property type="term" value="C:ribonucleoprotein complex"/>
    <property type="evidence" value="ECO:0007669"/>
    <property type="project" value="UniProtKB-KW"/>
</dbReference>
<name>A0ABD0Y1E5_9HEMI</name>
<dbReference type="Gene3D" id="3.90.280.10">
    <property type="entry name" value="PEBP-like"/>
    <property type="match status" value="1"/>
</dbReference>
<evidence type="ECO:0000256" key="9">
    <source>
        <dbReference type="ARBA" id="ARBA00041206"/>
    </source>
</evidence>
<dbReference type="SUPFAM" id="SSF49777">
    <property type="entry name" value="PEBP-like"/>
    <property type="match status" value="1"/>
</dbReference>
<evidence type="ECO:0000256" key="8">
    <source>
        <dbReference type="ARBA" id="ARBA00039444"/>
    </source>
</evidence>
<reference evidence="10 11" key="1">
    <citation type="submission" date="2024-07" db="EMBL/GenBank/DDBJ databases">
        <title>Chromosome-level genome assembly of the water stick insect Ranatra chinensis (Heteroptera: Nepidae).</title>
        <authorList>
            <person name="Liu X."/>
        </authorList>
    </citation>
    <scope>NUCLEOTIDE SEQUENCE [LARGE SCALE GENOMIC DNA]</scope>
    <source>
        <strain evidence="10">Cailab_2021Rc</strain>
        <tissue evidence="10">Muscle</tissue>
    </source>
</reference>
<keyword evidence="5" id="KW-0496">Mitochondrion</keyword>
<evidence type="ECO:0000256" key="7">
    <source>
        <dbReference type="ARBA" id="ARBA00038016"/>
    </source>
</evidence>
<dbReference type="CDD" id="cd00866">
    <property type="entry name" value="PEBP_euk"/>
    <property type="match status" value="1"/>
</dbReference>
<comment type="subcellular location">
    <subcellularLocation>
        <location evidence="1">Mitochondrion</location>
    </subcellularLocation>
</comment>
<dbReference type="Pfam" id="PF01161">
    <property type="entry name" value="PBP"/>
    <property type="match status" value="1"/>
</dbReference>
<comment type="similarity">
    <text evidence="7">Belongs to the phosphatidylethanolamine-binding protein family. Mitochondrion-specific ribosomal protein mL38 subfamily.</text>
</comment>
<dbReference type="FunFam" id="3.90.280.10:FF:000002">
    <property type="entry name" value="39S ribosomal protein L38, mitochondrial"/>
    <property type="match status" value="1"/>
</dbReference>
<gene>
    <name evidence="10" type="ORF">AAG570_004627</name>
</gene>
<comment type="caution">
    <text evidence="10">The sequence shown here is derived from an EMBL/GenBank/DDBJ whole genome shotgun (WGS) entry which is preliminary data.</text>
</comment>
<dbReference type="GO" id="GO:0005743">
    <property type="term" value="C:mitochondrial inner membrane"/>
    <property type="evidence" value="ECO:0007669"/>
    <property type="project" value="UniProtKB-ARBA"/>
</dbReference>
<evidence type="ECO:0000313" key="10">
    <source>
        <dbReference type="EMBL" id="KAL1117301.1"/>
    </source>
</evidence>
<dbReference type="EMBL" id="JBFDAA010000016">
    <property type="protein sequence ID" value="KAL1117301.1"/>
    <property type="molecule type" value="Genomic_DNA"/>
</dbReference>
<evidence type="ECO:0000313" key="11">
    <source>
        <dbReference type="Proteomes" id="UP001558652"/>
    </source>
</evidence>
<dbReference type="PANTHER" id="PTHR11362:SF133">
    <property type="entry name" value="LARGE RIBOSOMAL SUBUNIT PROTEIN ML38"/>
    <property type="match status" value="1"/>
</dbReference>
<dbReference type="PANTHER" id="PTHR11362">
    <property type="entry name" value="PHOSPHATIDYLETHANOLAMINE-BINDING PROTEIN"/>
    <property type="match status" value="1"/>
</dbReference>
<evidence type="ECO:0000256" key="5">
    <source>
        <dbReference type="ARBA" id="ARBA00023128"/>
    </source>
</evidence>
<dbReference type="InterPro" id="IPR008914">
    <property type="entry name" value="PEBP"/>
</dbReference>
<keyword evidence="6" id="KW-0687">Ribonucleoprotein</keyword>
<sequence length="329" mass="38052">MASRISEIKGNKNNIEMENLSRENKLVVPLDKVEDDWMRTVGPLHIKAAAEHYGVFDHLYGDAYFVPNVALDVFYTSGADEVPVYRGNTLKPSQAANCPTVNFEAEPGSLWTLVMTTPDCHLESENSEYVHWLVGNIKGGKVSEGETIWDYLQPFPFRGVGYCRYIFVLYKQTGPVDYSALKKTLPCLNLSERTFSTYDFYCERQDLLTPAGLAFYQADWDSSVTSLLRSTLNMTSSPVYSYDFPEPYRPPQKWFPLKQPFNLYMDRYRDEKQIAKEFVVKKLKRTHPFKPPEPPLQFPNCIPFKKGTPSWLKLEMRKERLGWGRINDY</sequence>